<accession>A0ABD8AZQ6</accession>
<dbReference type="PANTHER" id="PTHR30532:SF1">
    <property type="entry name" value="IRON(3+)-HYDROXAMATE-BINDING PROTEIN FHUD"/>
    <property type="match status" value="1"/>
</dbReference>
<dbReference type="Pfam" id="PF01497">
    <property type="entry name" value="Peripla_BP_2"/>
    <property type="match status" value="1"/>
</dbReference>
<keyword evidence="4" id="KW-0732">Signal</keyword>
<comment type="similarity">
    <text evidence="2">Belongs to the bacterial solute-binding protein 8 family.</text>
</comment>
<dbReference type="InterPro" id="IPR011051">
    <property type="entry name" value="RmlC_Cupin_sf"/>
</dbReference>
<gene>
    <name evidence="10" type="ORF">V6668_09785</name>
</gene>
<reference evidence="10 11" key="1">
    <citation type="submission" date="2024-02" db="EMBL/GenBank/DDBJ databases">
        <title>Complete sequences of two Paenibacillus sp. strains and one Lysinibacillus strain isolated from the environment on STAA medium highlight biotechnological potential.</title>
        <authorList>
            <person name="Attere S.A."/>
            <person name="Piche L.C."/>
            <person name="Intertaglia L."/>
            <person name="Lami R."/>
            <person name="Charette S.J."/>
            <person name="Vincent A.T."/>
        </authorList>
    </citation>
    <scope>NUCLEOTIDE SEQUENCE [LARGE SCALE GENOMIC DNA]</scope>
    <source>
        <strain evidence="10 11">Y5S-7</strain>
    </source>
</reference>
<dbReference type="GO" id="GO:0030313">
    <property type="term" value="C:cell envelope"/>
    <property type="evidence" value="ECO:0007669"/>
    <property type="project" value="UniProtKB-SubCell"/>
</dbReference>
<dbReference type="SUPFAM" id="SSF46689">
    <property type="entry name" value="Homeodomain-like"/>
    <property type="match status" value="2"/>
</dbReference>
<dbReference type="RefSeq" id="WP_338708290.1">
    <property type="nucleotide sequence ID" value="NZ_CP145892.1"/>
</dbReference>
<dbReference type="Gene3D" id="1.10.10.60">
    <property type="entry name" value="Homeodomain-like"/>
    <property type="match status" value="2"/>
</dbReference>
<dbReference type="Gene3D" id="3.40.50.1980">
    <property type="entry name" value="Nitrogenase molybdenum iron protein domain"/>
    <property type="match status" value="2"/>
</dbReference>
<evidence type="ECO:0000256" key="3">
    <source>
        <dbReference type="ARBA" id="ARBA00022448"/>
    </source>
</evidence>
<feature type="domain" description="Fe/B12 periplasmic-binding" evidence="9">
    <location>
        <begin position="294"/>
        <end position="550"/>
    </location>
</feature>
<organism evidence="10 11">
    <name type="scientific">Paenibacillus amylolyticus</name>
    <dbReference type="NCBI Taxonomy" id="1451"/>
    <lineage>
        <taxon>Bacteria</taxon>
        <taxon>Bacillati</taxon>
        <taxon>Bacillota</taxon>
        <taxon>Bacilli</taxon>
        <taxon>Bacillales</taxon>
        <taxon>Paenibacillaceae</taxon>
        <taxon>Paenibacillus</taxon>
    </lineage>
</organism>
<comment type="subcellular location">
    <subcellularLocation>
        <location evidence="1">Cell envelope</location>
    </subcellularLocation>
</comment>
<dbReference type="PANTHER" id="PTHR30532">
    <property type="entry name" value="IRON III DICITRATE-BINDING PERIPLASMIC PROTEIN"/>
    <property type="match status" value="1"/>
</dbReference>
<evidence type="ECO:0000256" key="2">
    <source>
        <dbReference type="ARBA" id="ARBA00008814"/>
    </source>
</evidence>
<dbReference type="InterPro" id="IPR009057">
    <property type="entry name" value="Homeodomain-like_sf"/>
</dbReference>
<dbReference type="SUPFAM" id="SSF53807">
    <property type="entry name" value="Helical backbone' metal receptor"/>
    <property type="match status" value="1"/>
</dbReference>
<dbReference type="AlphaFoldDB" id="A0ABD8AZQ6"/>
<dbReference type="PROSITE" id="PS00041">
    <property type="entry name" value="HTH_ARAC_FAMILY_1"/>
    <property type="match status" value="1"/>
</dbReference>
<keyword evidence="6" id="KW-0238">DNA-binding</keyword>
<dbReference type="PROSITE" id="PS01124">
    <property type="entry name" value="HTH_ARAC_FAMILY_2"/>
    <property type="match status" value="1"/>
</dbReference>
<dbReference type="InterPro" id="IPR051313">
    <property type="entry name" value="Bact_iron-sidero_bind"/>
</dbReference>
<proteinExistence type="inferred from homology"/>
<feature type="domain" description="HTH araC/xylS-type" evidence="8">
    <location>
        <begin position="194"/>
        <end position="292"/>
    </location>
</feature>
<dbReference type="Pfam" id="PF12833">
    <property type="entry name" value="HTH_18"/>
    <property type="match status" value="1"/>
</dbReference>
<dbReference type="GO" id="GO:0003677">
    <property type="term" value="F:DNA binding"/>
    <property type="evidence" value="ECO:0007669"/>
    <property type="project" value="UniProtKB-KW"/>
</dbReference>
<dbReference type="InterPro" id="IPR018062">
    <property type="entry name" value="HTH_AraC-typ_CS"/>
</dbReference>
<keyword evidence="3" id="KW-0813">Transport</keyword>
<dbReference type="InterPro" id="IPR002491">
    <property type="entry name" value="ABC_transptr_periplasmic_BD"/>
</dbReference>
<keyword evidence="7" id="KW-0804">Transcription</keyword>
<evidence type="ECO:0000313" key="11">
    <source>
        <dbReference type="Proteomes" id="UP001364764"/>
    </source>
</evidence>
<evidence type="ECO:0000256" key="6">
    <source>
        <dbReference type="ARBA" id="ARBA00023125"/>
    </source>
</evidence>
<dbReference type="Proteomes" id="UP001364764">
    <property type="component" value="Chromosome"/>
</dbReference>
<evidence type="ECO:0000259" key="9">
    <source>
        <dbReference type="PROSITE" id="PS50983"/>
    </source>
</evidence>
<dbReference type="SMART" id="SM00342">
    <property type="entry name" value="HTH_ARAC"/>
    <property type="match status" value="1"/>
</dbReference>
<evidence type="ECO:0000259" key="8">
    <source>
        <dbReference type="PROSITE" id="PS01124"/>
    </source>
</evidence>
<keyword evidence="5" id="KW-0805">Transcription regulation</keyword>
<sequence length="556" mass="64757">MNLETKYGLLFRDWTMVLKDAVQVSLLAGEKYNFGTGVAVRSAAVSGVELVLGVSGDGEVELEEGIQSIRPHDLFLIEKGQSPFLVNRGSTPLVCYIIQCHRVRLTQELAPTEDPWDKQNDEDDHELEPSSFVALQHAAVEDIKKIVEAFQHTDLHDPMWCHLLFQQWICKLVEHIRREAEPEVHSQQPDQAVQRTIDYLDEHYDEPVTVQQLAQMANVSRKWYTVRFREITNQNPSDYITELRMKRAKELLNLTGDSVYEIARKVGYEDEHYFSRRFKQKVGRSPRLYLHNRRYLGTTMTAPELLYTLGMTPIAAQAPFCEFPHYLKESFKQVRKWERSHVLNLEEIRRMKPDLIIASAWQDSMNYEQLNRIATTVLLPERSNWREELRDLGELLGKSKQALQVISNFDEGLYQAREQLQTLIPGETIVYIRLTREGITLYGEQSSRGSMLYRELDLNMPKASLFSGEGTLVAVEHLAEIQPDHILLQMEDGVDARLHLYDHPMWDRLLAVQNHRVYVLSNTEWYNFSFSPLATQYAIHEMLDLLKRKRLIRRMT</sequence>
<dbReference type="GeneID" id="93475756"/>
<evidence type="ECO:0000256" key="7">
    <source>
        <dbReference type="ARBA" id="ARBA00023163"/>
    </source>
</evidence>
<evidence type="ECO:0000256" key="1">
    <source>
        <dbReference type="ARBA" id="ARBA00004196"/>
    </source>
</evidence>
<dbReference type="EMBL" id="CP145892">
    <property type="protein sequence ID" value="WWP22444.1"/>
    <property type="molecule type" value="Genomic_DNA"/>
</dbReference>
<protein>
    <submittedName>
        <fullName evidence="10">AraC family transcriptional regulator</fullName>
    </submittedName>
</protein>
<dbReference type="SUPFAM" id="SSF51182">
    <property type="entry name" value="RmlC-like cupins"/>
    <property type="match status" value="1"/>
</dbReference>
<evidence type="ECO:0000256" key="5">
    <source>
        <dbReference type="ARBA" id="ARBA00023015"/>
    </source>
</evidence>
<evidence type="ECO:0000256" key="4">
    <source>
        <dbReference type="ARBA" id="ARBA00022729"/>
    </source>
</evidence>
<dbReference type="GO" id="GO:1901678">
    <property type="term" value="P:iron coordination entity transport"/>
    <property type="evidence" value="ECO:0007669"/>
    <property type="project" value="UniProtKB-ARBA"/>
</dbReference>
<name>A0ABD8AZQ6_PAEAM</name>
<dbReference type="InterPro" id="IPR018060">
    <property type="entry name" value="HTH_AraC"/>
</dbReference>
<evidence type="ECO:0000313" key="10">
    <source>
        <dbReference type="EMBL" id="WWP22444.1"/>
    </source>
</evidence>
<dbReference type="PROSITE" id="PS50983">
    <property type="entry name" value="FE_B12_PBP"/>
    <property type="match status" value="1"/>
</dbReference>